<evidence type="ECO:0000313" key="1">
    <source>
        <dbReference type="EMBL" id="ADJ53071.1"/>
    </source>
</evidence>
<proteinExistence type="predicted"/>
<protein>
    <submittedName>
        <fullName evidence="1">Gp29</fullName>
    </submittedName>
</protein>
<evidence type="ECO:0000313" key="2">
    <source>
        <dbReference type="Proteomes" id="UP000000331"/>
    </source>
</evidence>
<accession>D9J0H6</accession>
<dbReference type="Proteomes" id="UP000000331">
    <property type="component" value="Segment"/>
</dbReference>
<organism evidence="1 2">
    <name type="scientific">Brochothrix phage A9</name>
    <dbReference type="NCBI Taxonomy" id="857312"/>
    <lineage>
        <taxon>Viruses</taxon>
        <taxon>Duplodnaviria</taxon>
        <taxon>Heunggongvirae</taxon>
        <taxon>Uroviricota</taxon>
        <taxon>Caudoviricetes</taxon>
        <taxon>Herelleviridae</taxon>
        <taxon>Klumppvirus</taxon>
        <taxon>Klumppvirus A9</taxon>
    </lineage>
</organism>
<dbReference type="GeneID" id="10359067"/>
<name>D9J0H6_9CAUD</name>
<keyword evidence="2" id="KW-1185">Reference proteome</keyword>
<reference evidence="1 2" key="1">
    <citation type="journal article" date="2010" name="J. Bacteriol.">
        <title>Brochothrix thermosphacta bacteriophages feature heterogeneous and highly mosaic genomes and utilize unique prophage insertion sites.</title>
        <authorList>
            <person name="Kilcher S."/>
            <person name="Loessner M.J."/>
            <person name="Klumpp J."/>
        </authorList>
    </citation>
    <scope>NUCLEOTIDE SEQUENCE [LARGE SCALE GENOMIC DNA]</scope>
</reference>
<dbReference type="EMBL" id="HM242243">
    <property type="protein sequence ID" value="ADJ53071.1"/>
    <property type="molecule type" value="Genomic_DNA"/>
</dbReference>
<dbReference type="KEGG" id="vg:10359067"/>
<dbReference type="RefSeq" id="YP_004301362.1">
    <property type="nucleotide sequence ID" value="NC_015253.1"/>
</dbReference>
<sequence>MTFDLLTYTKGRVESQAKEFEVHLQGIANKLLRQARMNDAITSNGAGVFSTVIPSKPAINAMVDLNLDAHACLRALEDHFISMGISVSTLPILGPYDNQFGLTWSVESLEEAKKTKGGNSMTFDLLKYSEDKVKEIITVPDATLSTMFSALLDKVGAEADREGRFCLLTDENEVGTVLDSFNIPQAREAFYAYCERIGVDVFVYTLDCVMVRLQWTVQSLKDAKAESTGVRYNSLGEPLLPIGSVVTFIENSIPETRLKATIVWYRTFDEEAHADYYVVENKGDYRVVHYSEVTLVK</sequence>